<evidence type="ECO:0000313" key="1">
    <source>
        <dbReference type="EMBL" id="JAD36816.1"/>
    </source>
</evidence>
<accession>A0A0A8ZDC3</accession>
<name>A0A0A8ZDC3_ARUDO</name>
<proteinExistence type="predicted"/>
<reference evidence="1" key="2">
    <citation type="journal article" date="2015" name="Data Brief">
        <title>Shoot transcriptome of the giant reed, Arundo donax.</title>
        <authorList>
            <person name="Barrero R.A."/>
            <person name="Guerrero F.D."/>
            <person name="Moolhuijzen P."/>
            <person name="Goolsby J.A."/>
            <person name="Tidwell J."/>
            <person name="Bellgard S.E."/>
            <person name="Bellgard M.I."/>
        </authorList>
    </citation>
    <scope>NUCLEOTIDE SEQUENCE</scope>
    <source>
        <tissue evidence="1">Shoot tissue taken approximately 20 cm above the soil surface</tissue>
    </source>
</reference>
<organism evidence="1">
    <name type="scientific">Arundo donax</name>
    <name type="common">Giant reed</name>
    <name type="synonym">Donax arundinaceus</name>
    <dbReference type="NCBI Taxonomy" id="35708"/>
    <lineage>
        <taxon>Eukaryota</taxon>
        <taxon>Viridiplantae</taxon>
        <taxon>Streptophyta</taxon>
        <taxon>Embryophyta</taxon>
        <taxon>Tracheophyta</taxon>
        <taxon>Spermatophyta</taxon>
        <taxon>Magnoliopsida</taxon>
        <taxon>Liliopsida</taxon>
        <taxon>Poales</taxon>
        <taxon>Poaceae</taxon>
        <taxon>PACMAD clade</taxon>
        <taxon>Arundinoideae</taxon>
        <taxon>Arundineae</taxon>
        <taxon>Arundo</taxon>
    </lineage>
</organism>
<protein>
    <submittedName>
        <fullName evidence="1">Uncharacterized protein</fullName>
    </submittedName>
</protein>
<sequence length="19" mass="2016">MNICNDAEVKASICLGSFT</sequence>
<dbReference type="AlphaFoldDB" id="A0A0A8ZDC3"/>
<dbReference type="EMBL" id="GBRH01261079">
    <property type="protein sequence ID" value="JAD36816.1"/>
    <property type="molecule type" value="Transcribed_RNA"/>
</dbReference>
<reference evidence="1" key="1">
    <citation type="submission" date="2014-09" db="EMBL/GenBank/DDBJ databases">
        <authorList>
            <person name="Magalhaes I.L.F."/>
            <person name="Oliveira U."/>
            <person name="Santos F.R."/>
            <person name="Vidigal T.H.D.A."/>
            <person name="Brescovit A.D."/>
            <person name="Santos A.J."/>
        </authorList>
    </citation>
    <scope>NUCLEOTIDE SEQUENCE</scope>
    <source>
        <tissue evidence="1">Shoot tissue taken approximately 20 cm above the soil surface</tissue>
    </source>
</reference>